<evidence type="ECO:0000256" key="2">
    <source>
        <dbReference type="ARBA" id="ARBA00012202"/>
    </source>
</evidence>
<feature type="region of interest" description="Disordered" evidence="11">
    <location>
        <begin position="527"/>
        <end position="563"/>
    </location>
</feature>
<dbReference type="InterPro" id="IPR029787">
    <property type="entry name" value="Nucleotide_cyclase"/>
</dbReference>
<evidence type="ECO:0000256" key="1">
    <source>
        <dbReference type="ARBA" id="ARBA00004167"/>
    </source>
</evidence>
<dbReference type="GO" id="GO:0005886">
    <property type="term" value="C:plasma membrane"/>
    <property type="evidence" value="ECO:0007669"/>
    <property type="project" value="TreeGrafter"/>
</dbReference>
<feature type="transmembrane region" description="Helical" evidence="12">
    <location>
        <begin position="473"/>
        <end position="497"/>
    </location>
</feature>
<dbReference type="PANTHER" id="PTHR11920">
    <property type="entry name" value="GUANYLYL CYCLASE"/>
    <property type="match status" value="1"/>
</dbReference>
<dbReference type="InterPro" id="IPR001245">
    <property type="entry name" value="Ser-Thr/Tyr_kinase_cat_dom"/>
</dbReference>
<dbReference type="AlphaFoldDB" id="A0A8E0VKE8"/>
<sequence>MQFLHFTTAQSTTVKLHLYIFTPKDECIASTKVFDFKTTVERSLQMNSANGSTGVYVNVTYIPLNNGCGLTNDETEALRYHMNMVRQSAETNGNDQNSFFVLLGPTPLTQCNQVTTWAASSGISCQTVRSTIVHQISFQCPISNEPVIPTQSGLSSKQLACPLIASVNQLFSTLNTMSIGVTVSQLSAAFTQVLNRFGWINVTVVYQQEPGSYMDYLASELVEGINQLAYPKRLVIRTVGWSSAVNLTLKLQFPTTSATTIILLGQLKTVSAFVLALSAIDPTPLGSVPILAFDPMLFAQDVQRVWQALATSTQKLTELSKSVLILVPHPYNSNLPNEDLTLTEEIFIALDMLVGFVVQTARQRSLTSNMRPTDGLFASLSGSTLRIPLTSSSSVAIKFGANGVDMDGAIDFTLLQPVVSSFSGTNFLLNYSRSATAQWPAYSLEVSSPVPFPAQTNSTSPPTLPTCTPDNGIVMALIFMSILTAVIAFALVAFFLSRWYRRRKMYREGPNKLILYPDDLVFVRPSRSVRQTTPSNPDLRFPTLNSEHKLNGSATSRGALRSDDPNKSLASVISGDGISDTNTARYNNGLVYVKRLNLENATLKSKFLDQVRSLREIRNENINQMIGCYVDISSLCLVYEHCSRGSLLDIINKESITLDWEFKLSLITDVVKGMRFLHASPAKKHGWLKSSNCCVDGRWVVKITDYGLPDIYEIYGETRKVEDKELLWTAPEHLRESVNEHFGSQKGDVYSFAIVMQEIICRSAPYSMLELSPSEVLSKLRRPPPLCRPKVAQSEAPPAYIECMKRAWAENPAMRPSFEEINQQLRTLNQGKKINIVDHMFKIMEKYSADLEDQVRERTEELETEKKKTELLIARMLPPVVAESLMSGKPVRPEAFDEVTIYFSDIVGFTTISALSTPLQVVDLLNDLYTMFDATIDYYDVYKVETIGDAYMVVSGLPTRNGRLHAGETATMALDLLSQCGTFVIRHMPDMPLRLRIGLHSGSCVAGVVGLTMPRYCLFGDTVNTASRMESTGAAFRIHVSPTTKEILDELGGYQLVLRGKVELKGKGEVDSFWLVGKDGFTKPLPVPPEVHEGDNHGLASLINPGELQALKETIQTHTHTDDSNPSGHSTGAGSPVPLAHSPLLSPTDRSPSATPGRRESTMSVHFNQDPTVAGAGPEGQGRRKKSRKSVDQNNAHRH</sequence>
<dbReference type="Gene3D" id="3.30.70.1230">
    <property type="entry name" value="Nucleotide cyclase"/>
    <property type="match status" value="1"/>
</dbReference>
<keyword evidence="7 9" id="KW-0456">Lyase</keyword>
<reference evidence="15" key="1">
    <citation type="submission" date="2019-05" db="EMBL/GenBank/DDBJ databases">
        <title>Annotation for the trematode Fasciolopsis buski.</title>
        <authorList>
            <person name="Choi Y.-J."/>
        </authorList>
    </citation>
    <scope>NUCLEOTIDE SEQUENCE</scope>
    <source>
        <strain evidence="15">HT</strain>
        <tissue evidence="15">Whole worm</tissue>
    </source>
</reference>
<dbReference type="GO" id="GO:0035556">
    <property type="term" value="P:intracellular signal transduction"/>
    <property type="evidence" value="ECO:0007669"/>
    <property type="project" value="InterPro"/>
</dbReference>
<evidence type="ECO:0000256" key="11">
    <source>
        <dbReference type="SAM" id="MobiDB-lite"/>
    </source>
</evidence>
<dbReference type="Pfam" id="PF00211">
    <property type="entry name" value="Guanylate_cyc"/>
    <property type="match status" value="1"/>
</dbReference>
<gene>
    <name evidence="15" type="ORF">FBUS_05438</name>
</gene>
<evidence type="ECO:0000256" key="9">
    <source>
        <dbReference type="RuleBase" id="RU000405"/>
    </source>
</evidence>
<name>A0A8E0VKE8_9TREM</name>
<dbReference type="GO" id="GO:0007168">
    <property type="term" value="P:receptor guanylyl cyclase signaling pathway"/>
    <property type="evidence" value="ECO:0007669"/>
    <property type="project" value="TreeGrafter"/>
</dbReference>
<dbReference type="GO" id="GO:0004016">
    <property type="term" value="F:adenylate cyclase activity"/>
    <property type="evidence" value="ECO:0007669"/>
    <property type="project" value="TreeGrafter"/>
</dbReference>
<dbReference type="Pfam" id="PF07714">
    <property type="entry name" value="PK_Tyr_Ser-Thr"/>
    <property type="match status" value="1"/>
</dbReference>
<dbReference type="InterPro" id="IPR011009">
    <property type="entry name" value="Kinase-like_dom_sf"/>
</dbReference>
<dbReference type="FunFam" id="3.30.70.1230:FF:000013">
    <property type="entry name" value="Guanylate cyclase"/>
    <property type="match status" value="1"/>
</dbReference>
<comment type="catalytic activity">
    <reaction evidence="10">
        <text>GTP = 3',5'-cyclic GMP + diphosphate</text>
        <dbReference type="Rhea" id="RHEA:13665"/>
        <dbReference type="ChEBI" id="CHEBI:33019"/>
        <dbReference type="ChEBI" id="CHEBI:37565"/>
        <dbReference type="ChEBI" id="CHEBI:57746"/>
        <dbReference type="EC" id="4.6.1.2"/>
    </reaction>
</comment>
<dbReference type="InterPro" id="IPR018297">
    <property type="entry name" value="A/G_cyclase_CS"/>
</dbReference>
<dbReference type="InterPro" id="IPR050401">
    <property type="entry name" value="Cyclic_nucleotide_synthase"/>
</dbReference>
<dbReference type="SMART" id="SM00044">
    <property type="entry name" value="CYCc"/>
    <property type="match status" value="1"/>
</dbReference>
<dbReference type="GO" id="GO:0005524">
    <property type="term" value="F:ATP binding"/>
    <property type="evidence" value="ECO:0007669"/>
    <property type="project" value="InterPro"/>
</dbReference>
<dbReference type="SUPFAM" id="SSF56112">
    <property type="entry name" value="Protein kinase-like (PK-like)"/>
    <property type="match status" value="1"/>
</dbReference>
<keyword evidence="3 12" id="KW-0812">Transmembrane</keyword>
<keyword evidence="6 12" id="KW-0472">Membrane</keyword>
<evidence type="ECO:0000256" key="10">
    <source>
        <dbReference type="RuleBase" id="RU003431"/>
    </source>
</evidence>
<dbReference type="CDD" id="cd07302">
    <property type="entry name" value="CHD"/>
    <property type="match status" value="1"/>
</dbReference>
<evidence type="ECO:0000256" key="7">
    <source>
        <dbReference type="ARBA" id="ARBA00023239"/>
    </source>
</evidence>
<dbReference type="PANTHER" id="PTHR11920:SF462">
    <property type="entry name" value="GUANYLATE CYCLASE"/>
    <property type="match status" value="1"/>
</dbReference>
<dbReference type="EC" id="4.6.1.2" evidence="2 10"/>
<keyword evidence="5 12" id="KW-1133">Transmembrane helix</keyword>
<dbReference type="OrthoDB" id="60033at2759"/>
<dbReference type="Proteomes" id="UP000728185">
    <property type="component" value="Unassembled WGS sequence"/>
</dbReference>
<feature type="compositionally biased region" description="Polar residues" evidence="11">
    <location>
        <begin position="1162"/>
        <end position="1171"/>
    </location>
</feature>
<evidence type="ECO:0000259" key="13">
    <source>
        <dbReference type="PROSITE" id="PS50011"/>
    </source>
</evidence>
<evidence type="ECO:0000259" key="14">
    <source>
        <dbReference type="PROSITE" id="PS50125"/>
    </source>
</evidence>
<feature type="region of interest" description="Disordered" evidence="11">
    <location>
        <begin position="1117"/>
        <end position="1199"/>
    </location>
</feature>
<evidence type="ECO:0000256" key="4">
    <source>
        <dbReference type="ARBA" id="ARBA00022741"/>
    </source>
</evidence>
<dbReference type="Gene3D" id="1.10.510.10">
    <property type="entry name" value="Transferase(Phosphotransferase) domain 1"/>
    <property type="match status" value="1"/>
</dbReference>
<feature type="domain" description="Protein kinase" evidence="13">
    <location>
        <begin position="567"/>
        <end position="828"/>
    </location>
</feature>
<protein>
    <recommendedName>
        <fullName evidence="2 10">Guanylate cyclase</fullName>
        <ecNumber evidence="2 10">4.6.1.2</ecNumber>
    </recommendedName>
</protein>
<comment type="caution">
    <text evidence="15">The sequence shown here is derived from an EMBL/GenBank/DDBJ whole genome shotgun (WGS) entry which is preliminary data.</text>
</comment>
<keyword evidence="8 10" id="KW-0141">cGMP biosynthesis</keyword>
<feature type="compositionally biased region" description="Polar residues" evidence="11">
    <location>
        <begin position="1117"/>
        <end position="1133"/>
    </location>
</feature>
<dbReference type="SUPFAM" id="SSF55073">
    <property type="entry name" value="Nucleotide cyclase"/>
    <property type="match status" value="1"/>
</dbReference>
<organism evidence="15 16">
    <name type="scientific">Fasciolopsis buskii</name>
    <dbReference type="NCBI Taxonomy" id="27845"/>
    <lineage>
        <taxon>Eukaryota</taxon>
        <taxon>Metazoa</taxon>
        <taxon>Spiralia</taxon>
        <taxon>Lophotrochozoa</taxon>
        <taxon>Platyhelminthes</taxon>
        <taxon>Trematoda</taxon>
        <taxon>Digenea</taxon>
        <taxon>Plagiorchiida</taxon>
        <taxon>Echinostomata</taxon>
        <taxon>Echinostomatoidea</taxon>
        <taxon>Fasciolidae</taxon>
        <taxon>Fasciolopsis</taxon>
    </lineage>
</organism>
<dbReference type="PROSITE" id="PS00452">
    <property type="entry name" value="GUANYLATE_CYCLASE_1"/>
    <property type="match status" value="1"/>
</dbReference>
<evidence type="ECO:0000256" key="6">
    <source>
        <dbReference type="ARBA" id="ARBA00023136"/>
    </source>
</evidence>
<accession>A0A8E0VKE8</accession>
<evidence type="ECO:0000313" key="15">
    <source>
        <dbReference type="EMBL" id="KAA0190663.1"/>
    </source>
</evidence>
<comment type="subcellular location">
    <subcellularLocation>
        <location evidence="1">Membrane</location>
        <topology evidence="1">Single-pass membrane protein</topology>
    </subcellularLocation>
</comment>
<dbReference type="EMBL" id="LUCM01006857">
    <property type="protein sequence ID" value="KAA0190663.1"/>
    <property type="molecule type" value="Genomic_DNA"/>
</dbReference>
<keyword evidence="4" id="KW-0547">Nucleotide-binding</keyword>
<dbReference type="PROSITE" id="PS50011">
    <property type="entry name" value="PROTEIN_KINASE_DOM"/>
    <property type="match status" value="1"/>
</dbReference>
<dbReference type="GO" id="GO:0001653">
    <property type="term" value="F:peptide receptor activity"/>
    <property type="evidence" value="ECO:0007669"/>
    <property type="project" value="TreeGrafter"/>
</dbReference>
<keyword evidence="16" id="KW-1185">Reference proteome</keyword>
<evidence type="ECO:0000256" key="3">
    <source>
        <dbReference type="ARBA" id="ARBA00022692"/>
    </source>
</evidence>
<dbReference type="InterPro" id="IPR001054">
    <property type="entry name" value="A/G_cyclase"/>
</dbReference>
<evidence type="ECO:0000313" key="16">
    <source>
        <dbReference type="Proteomes" id="UP000728185"/>
    </source>
</evidence>
<dbReference type="PROSITE" id="PS50125">
    <property type="entry name" value="GUANYLATE_CYCLASE_2"/>
    <property type="match status" value="1"/>
</dbReference>
<feature type="domain" description="Guanylate cyclase" evidence="14">
    <location>
        <begin position="900"/>
        <end position="1030"/>
    </location>
</feature>
<evidence type="ECO:0000256" key="8">
    <source>
        <dbReference type="ARBA" id="ARBA00023293"/>
    </source>
</evidence>
<dbReference type="GO" id="GO:0004383">
    <property type="term" value="F:guanylate cyclase activity"/>
    <property type="evidence" value="ECO:0007669"/>
    <property type="project" value="UniProtKB-EC"/>
</dbReference>
<evidence type="ECO:0000256" key="12">
    <source>
        <dbReference type="SAM" id="Phobius"/>
    </source>
</evidence>
<comment type="similarity">
    <text evidence="9">Belongs to the adenylyl cyclase class-4/guanylyl cyclase family.</text>
</comment>
<dbReference type="GO" id="GO:0004672">
    <property type="term" value="F:protein kinase activity"/>
    <property type="evidence" value="ECO:0007669"/>
    <property type="project" value="InterPro"/>
</dbReference>
<dbReference type="InterPro" id="IPR000719">
    <property type="entry name" value="Prot_kinase_dom"/>
</dbReference>
<evidence type="ECO:0000256" key="5">
    <source>
        <dbReference type="ARBA" id="ARBA00022989"/>
    </source>
</evidence>
<proteinExistence type="inferred from homology"/>